<accession>A0A362X324</accession>
<protein>
    <submittedName>
        <fullName evidence="2">Gliding motility-associated-like protein</fullName>
    </submittedName>
</protein>
<comment type="caution">
    <text evidence="2">The sequence shown here is derived from an EMBL/GenBank/DDBJ whole genome shotgun (WGS) entry which is preliminary data.</text>
</comment>
<dbReference type="Proteomes" id="UP000251545">
    <property type="component" value="Unassembled WGS sequence"/>
</dbReference>
<gene>
    <name evidence="2" type="ORF">CLV33_102198</name>
</gene>
<keyword evidence="1" id="KW-0732">Signal</keyword>
<name>A0A362X324_9FLAO</name>
<feature type="chain" id="PRO_5016833353" evidence="1">
    <location>
        <begin position="20"/>
        <end position="905"/>
    </location>
</feature>
<evidence type="ECO:0000313" key="3">
    <source>
        <dbReference type="Proteomes" id="UP000251545"/>
    </source>
</evidence>
<sequence length="905" mass="99609">MKKKIVLVLLCITTLGLHAQRQAANWYFGENAGLNFNLDNNSVNVVTDGQLNTREGCSSISDVQGNLLFYTDGVTIWNRNHNVMSNGTGLHGDSSSTQSAIIVPKPNDTDIFYVFTVDNFIDNVNLGLNYSIVDMSLNGGLGSVSTKNVNLLKNCSEKITAVVKDCLNGSFWLLSFASLDGTEPVYNTFHAFEISNTGVNTNSVKSAFPINITDARGYLKLSPDGERLACANVSDGMFIYDFDSDTGIVSNQKSVTFSAPNNTFFPYGVEFSPNSNLLYINATNDFFDQNPAISNNPANHFATLYQFDLTATNFQTTETILDERQLYRGALQLGPDGKIYRALSASYSQGLSGLSTIENPNQAGIACDYRHNSINLSPTQSSQGLPPFVASFFNAQIDIIKNGESQINLNLCENSTYTLTSEIVPGATYSWTKDDVAITNNTFDLLVTEAGHYEVFIDPNNGECAIEGQAFVVFNENPVGFNHTLLQCDEDGTKDGLTLFNLEEAIVNLTGGVEGLSARFYEDPARSVPVVDAQMYFNSSNPQIIYTEVYNIKTECKVDVELTLDVSVTDSFNTNIPVCDDDGLDDGFYVFNLTNANSAVTNGLPAGLNITYYETYEDALLELNSLNETYTNIEPFSQTIYARVENDNNCYGISEVILTVNSLPEIENNGFANYCTNFFPEPIAINAGLIGSNYSDFTYNWSTGAQTYQIDINAAGTYNVTVTNIVTGCSSERVVTVDASNLAVFESIEVIDVTQNNKITVNVSGEGVYQFSLINKVESITIPYQDSNIFENVKPGIYTVAVKDVENNCGFVEDAVSVIGFPKFFTPNNDGQNDTWQVYGVSEMFQPDTKIMIYNRYGKLMKELSPLGDGWDGLMNGQILPSDDYWFSVKLQDGRVFKDHFTLKN</sequence>
<dbReference type="InterPro" id="IPR026341">
    <property type="entry name" value="T9SS_type_B"/>
</dbReference>
<proteinExistence type="predicted"/>
<evidence type="ECO:0000256" key="1">
    <source>
        <dbReference type="SAM" id="SignalP"/>
    </source>
</evidence>
<organism evidence="2 3">
    <name type="scientific">Jejuia pallidilutea</name>
    <dbReference type="NCBI Taxonomy" id="504487"/>
    <lineage>
        <taxon>Bacteria</taxon>
        <taxon>Pseudomonadati</taxon>
        <taxon>Bacteroidota</taxon>
        <taxon>Flavobacteriia</taxon>
        <taxon>Flavobacteriales</taxon>
        <taxon>Flavobacteriaceae</taxon>
        <taxon>Jejuia</taxon>
    </lineage>
</organism>
<dbReference type="RefSeq" id="WP_105472899.1">
    <property type="nucleotide sequence ID" value="NZ_PVEO01000002.1"/>
</dbReference>
<dbReference type="EMBL" id="PVEO01000002">
    <property type="protein sequence ID" value="PQV50337.1"/>
    <property type="molecule type" value="Genomic_DNA"/>
</dbReference>
<dbReference type="AlphaFoldDB" id="A0A362X324"/>
<reference evidence="2 3" key="1">
    <citation type="submission" date="2018-02" db="EMBL/GenBank/DDBJ databases">
        <title>Genomic Encyclopedia of Archaeal and Bacterial Type Strains, Phase II (KMG-II): from individual species to whole genera.</title>
        <authorList>
            <person name="Goeker M."/>
        </authorList>
    </citation>
    <scope>NUCLEOTIDE SEQUENCE [LARGE SCALE GENOMIC DNA]</scope>
    <source>
        <strain evidence="2 3">DSM 21165</strain>
    </source>
</reference>
<dbReference type="NCBIfam" id="TIGR04131">
    <property type="entry name" value="Bac_Flav_CTERM"/>
    <property type="match status" value="1"/>
</dbReference>
<feature type="signal peptide" evidence="1">
    <location>
        <begin position="1"/>
        <end position="19"/>
    </location>
</feature>
<dbReference type="Pfam" id="PF13585">
    <property type="entry name" value="CHU_C"/>
    <property type="match status" value="1"/>
</dbReference>
<dbReference type="SUPFAM" id="SSF82171">
    <property type="entry name" value="DPP6 N-terminal domain-like"/>
    <property type="match status" value="1"/>
</dbReference>
<evidence type="ECO:0000313" key="2">
    <source>
        <dbReference type="EMBL" id="PQV50337.1"/>
    </source>
</evidence>